<dbReference type="Pfam" id="PF12420">
    <property type="entry name" value="DUF3671"/>
    <property type="match status" value="1"/>
</dbReference>
<dbReference type="VEuPathDB" id="PlasmoDB:PVW1_020027100"/>
<keyword evidence="1" id="KW-0472">Membrane</keyword>
<reference evidence="3" key="1">
    <citation type="submission" date="2016-07" db="EMBL/GenBank/DDBJ databases">
        <authorList>
            <consortium name="Pathogen Informatics"/>
        </authorList>
    </citation>
    <scope>NUCLEOTIDE SEQUENCE [LARGE SCALE GENOMIC DNA]</scope>
</reference>
<protein>
    <recommendedName>
        <fullName evidence="4">Variable surface protein</fullName>
    </recommendedName>
</protein>
<organism evidence="2 3">
    <name type="scientific">Plasmodium vivax</name>
    <name type="common">malaria parasite P. vivax</name>
    <dbReference type="NCBI Taxonomy" id="5855"/>
    <lineage>
        <taxon>Eukaryota</taxon>
        <taxon>Sar</taxon>
        <taxon>Alveolata</taxon>
        <taxon>Apicomplexa</taxon>
        <taxon>Aconoidasida</taxon>
        <taxon>Haemosporida</taxon>
        <taxon>Plasmodiidae</taxon>
        <taxon>Plasmodium</taxon>
        <taxon>Plasmodium (Plasmodium)</taxon>
    </lineage>
</organism>
<gene>
    <name evidence="2" type="ORF">PVP01_0738600</name>
</gene>
<proteinExistence type="predicted"/>
<sequence>MKGNIKMISLFKVAASIIFIWIHNPYNNLYNFVVTVKTLYNVEWRSDLIFPRSLAKHVPKKEFNRSNIRNKLLENNSFNNAQCTSDDLSKYAQLKKKGLNDLDLYKKLYTHRYSKRNVLGKFDCYCEKKIFDKYDRIHDLAEKLKNDKKTFKKKVNKIVGIRLILFALIPVLGLILPLLFNKYSPIVKYLCLSDCNKQHEGSSSSDHSGTDYTKVSIDKNTWETITQVNDIFLYISSVVVLLVLIYIFVKVIKYKKLKAGRDKMSLKEYYNFTKSLF</sequence>
<keyword evidence="1" id="KW-1133">Transmembrane helix</keyword>
<feature type="transmembrane region" description="Helical" evidence="1">
    <location>
        <begin position="231"/>
        <end position="249"/>
    </location>
</feature>
<evidence type="ECO:0000313" key="2">
    <source>
        <dbReference type="EMBL" id="VUZ95042.1"/>
    </source>
</evidence>
<dbReference type="VEuPathDB" id="PlasmoDB:PVPAM_000021200"/>
<evidence type="ECO:0000256" key="1">
    <source>
        <dbReference type="SAM" id="Phobius"/>
    </source>
</evidence>
<dbReference type="VEuPathDB" id="PlasmoDB:PVP01_0738600"/>
<dbReference type="InterPro" id="IPR022139">
    <property type="entry name" value="Fam-L/Fam-M-like_plasmodium"/>
</dbReference>
<keyword evidence="1" id="KW-0812">Transmembrane</keyword>
<feature type="transmembrane region" description="Helical" evidence="1">
    <location>
        <begin position="159"/>
        <end position="180"/>
    </location>
</feature>
<evidence type="ECO:0000313" key="3">
    <source>
        <dbReference type="Proteomes" id="UP000220605"/>
    </source>
</evidence>
<dbReference type="OrthoDB" id="389387at2759"/>
<dbReference type="Proteomes" id="UP000220605">
    <property type="component" value="Chromosome 7"/>
</dbReference>
<dbReference type="AlphaFoldDB" id="A0A564ZSZ7"/>
<name>A0A564ZSZ7_PLAVI</name>
<evidence type="ECO:0008006" key="4">
    <source>
        <dbReference type="Google" id="ProtNLM"/>
    </source>
</evidence>
<accession>A0A564ZSZ7</accession>
<dbReference type="VEuPathDB" id="PlasmoDB:PVX_109780"/>
<dbReference type="EMBL" id="LT635618">
    <property type="protein sequence ID" value="VUZ95042.1"/>
    <property type="molecule type" value="Genomic_DNA"/>
</dbReference>